<proteinExistence type="predicted"/>
<organism evidence="1 2">
    <name type="scientific">Apiospora marii</name>
    <dbReference type="NCBI Taxonomy" id="335849"/>
    <lineage>
        <taxon>Eukaryota</taxon>
        <taxon>Fungi</taxon>
        <taxon>Dikarya</taxon>
        <taxon>Ascomycota</taxon>
        <taxon>Pezizomycotina</taxon>
        <taxon>Sordariomycetes</taxon>
        <taxon>Xylariomycetidae</taxon>
        <taxon>Amphisphaeriales</taxon>
        <taxon>Apiosporaceae</taxon>
        <taxon>Apiospora</taxon>
    </lineage>
</organism>
<dbReference type="EMBL" id="JAQQWI010000002">
    <property type="protein sequence ID" value="KAK8037463.1"/>
    <property type="molecule type" value="Genomic_DNA"/>
</dbReference>
<gene>
    <name evidence="1" type="ORF">PG991_000809</name>
</gene>
<reference evidence="1 2" key="1">
    <citation type="submission" date="2023-01" db="EMBL/GenBank/DDBJ databases">
        <title>Analysis of 21 Apiospora genomes using comparative genomics revels a genus with tremendous synthesis potential of carbohydrate active enzymes and secondary metabolites.</title>
        <authorList>
            <person name="Sorensen T."/>
        </authorList>
    </citation>
    <scope>NUCLEOTIDE SEQUENCE [LARGE SCALE GENOMIC DNA]</scope>
    <source>
        <strain evidence="1 2">CBS 20057</strain>
    </source>
</reference>
<evidence type="ECO:0000313" key="2">
    <source>
        <dbReference type="Proteomes" id="UP001396898"/>
    </source>
</evidence>
<name>A0ABR1ST07_9PEZI</name>
<keyword evidence="2" id="KW-1185">Reference proteome</keyword>
<evidence type="ECO:0000313" key="1">
    <source>
        <dbReference type="EMBL" id="KAK8037463.1"/>
    </source>
</evidence>
<sequence>MLDLEVRVVVHERLMAGLQLGESLITGLVAEPLLVLVLALHGRGMVLLLLEGRLLVGGIETVQAQLLPVPIDTVGELGSVIPEALDLALECGLLIDVLAALVNLALAVVAQNGAVGNVAVEQRVKLLLERVGSGLLKQDTGCDVNGVLARSQPVDEGN</sequence>
<protein>
    <submittedName>
        <fullName evidence="1">Uncharacterized protein</fullName>
    </submittedName>
</protein>
<comment type="caution">
    <text evidence="1">The sequence shown here is derived from an EMBL/GenBank/DDBJ whole genome shotgun (WGS) entry which is preliminary data.</text>
</comment>
<accession>A0ABR1ST07</accession>
<dbReference type="Proteomes" id="UP001396898">
    <property type="component" value="Unassembled WGS sequence"/>
</dbReference>